<comment type="caution">
    <text evidence="7">The sequence shown here is derived from an EMBL/GenBank/DDBJ whole genome shotgun (WGS) entry which is preliminary data.</text>
</comment>
<dbReference type="SMART" id="SM00382">
    <property type="entry name" value="AAA"/>
    <property type="match status" value="1"/>
</dbReference>
<dbReference type="AlphaFoldDB" id="A0A931AW91"/>
<dbReference type="FunFam" id="3.40.50.300:FF:000425">
    <property type="entry name" value="Probable ABC transporter, ATP-binding subunit"/>
    <property type="match status" value="1"/>
</dbReference>
<protein>
    <recommendedName>
        <fullName evidence="4">ABC-type quaternary amine transporter</fullName>
        <ecNumber evidence="4">7.6.2.9</ecNumber>
    </recommendedName>
</protein>
<evidence type="ECO:0000256" key="5">
    <source>
        <dbReference type="SAM" id="MobiDB-lite"/>
    </source>
</evidence>
<dbReference type="InterPro" id="IPR027417">
    <property type="entry name" value="P-loop_NTPase"/>
</dbReference>
<dbReference type="RefSeq" id="WP_196191835.1">
    <property type="nucleotide sequence ID" value="NZ_JADPRT010000001.1"/>
</dbReference>
<dbReference type="EC" id="7.6.2.9" evidence="4"/>
<evidence type="ECO:0000313" key="8">
    <source>
        <dbReference type="Proteomes" id="UP000657385"/>
    </source>
</evidence>
<dbReference type="EMBL" id="JADPRT010000001">
    <property type="protein sequence ID" value="MBF9066640.1"/>
    <property type="molecule type" value="Genomic_DNA"/>
</dbReference>
<dbReference type="PROSITE" id="PS50893">
    <property type="entry name" value="ABC_TRANSPORTER_2"/>
    <property type="match status" value="1"/>
</dbReference>
<dbReference type="PANTHER" id="PTHR42781">
    <property type="entry name" value="SPERMIDINE/PUTRESCINE IMPORT ATP-BINDING PROTEIN POTA"/>
    <property type="match status" value="1"/>
</dbReference>
<keyword evidence="2" id="KW-0547">Nucleotide-binding</keyword>
<gene>
    <name evidence="7" type="ORF">I2501_01140</name>
</gene>
<dbReference type="InterPro" id="IPR050093">
    <property type="entry name" value="ABC_SmlMolc_Importer"/>
</dbReference>
<dbReference type="SUPFAM" id="SSF52540">
    <property type="entry name" value="P-loop containing nucleoside triphosphate hydrolases"/>
    <property type="match status" value="1"/>
</dbReference>
<proteinExistence type="predicted"/>
<feature type="domain" description="ABC transporter" evidence="6">
    <location>
        <begin position="4"/>
        <end position="240"/>
    </location>
</feature>
<dbReference type="InterPro" id="IPR013611">
    <property type="entry name" value="Transp-assoc_OB_typ2"/>
</dbReference>
<evidence type="ECO:0000313" key="7">
    <source>
        <dbReference type="EMBL" id="MBF9066640.1"/>
    </source>
</evidence>
<dbReference type="InterPro" id="IPR003593">
    <property type="entry name" value="AAA+_ATPase"/>
</dbReference>
<sequence>MPEITVRQLSQTFGSNKVLDEVDFTVPDGAFVTLLGPSGCGKTTTLMSIAGFQSPDHGAIAHGERTLFDSATKTDLAAEQRELGVVFQSYALWPHLTVAQNVGFPLEIRKAGKAQIASRVRAVLELVELAHRTDAYPHELSGGQQQRVALARALAHGPSALLLDEPFSNLDAKLRDRAREWLGDLQRDLGITTVFVTHDQNEALAMSDRILVMNGGRIVRAGTPEDVYQRPGSRFVAEFLGRCNFIQGAARDTGAGTWLLEAPYLTGGIAFHADHNPGPGPVTLAVRPEHLVLDDTDPDATGHGWEATVTHTTFLGDHYLYSLRLGPHDLQAQSPRLMRTTTVRVSLVAGAANPVTADPQPEHIDPGPQPAPARLHAV</sequence>
<dbReference type="InterPro" id="IPR003439">
    <property type="entry name" value="ABC_transporter-like_ATP-bd"/>
</dbReference>
<evidence type="ECO:0000256" key="3">
    <source>
        <dbReference type="ARBA" id="ARBA00022840"/>
    </source>
</evidence>
<dbReference type="PANTHER" id="PTHR42781:SF4">
    <property type="entry name" value="SPERMIDINE_PUTRESCINE IMPORT ATP-BINDING PROTEIN POTA"/>
    <property type="match status" value="1"/>
</dbReference>
<dbReference type="SUPFAM" id="SSF50331">
    <property type="entry name" value="MOP-like"/>
    <property type="match status" value="1"/>
</dbReference>
<dbReference type="Pfam" id="PF00005">
    <property type="entry name" value="ABC_tran"/>
    <property type="match status" value="1"/>
</dbReference>
<dbReference type="GO" id="GO:0043190">
    <property type="term" value="C:ATP-binding cassette (ABC) transporter complex"/>
    <property type="evidence" value="ECO:0007669"/>
    <property type="project" value="InterPro"/>
</dbReference>
<dbReference type="InterPro" id="IPR008995">
    <property type="entry name" value="Mo/tungstate-bd_C_term_dom"/>
</dbReference>
<keyword evidence="3 7" id="KW-0067">ATP-binding</keyword>
<reference evidence="7" key="1">
    <citation type="submission" date="2020-11" db="EMBL/GenBank/DDBJ databases">
        <title>Isolation and identification of active actinomycetes.</title>
        <authorList>
            <person name="Yu B."/>
        </authorList>
    </citation>
    <scope>NUCLEOTIDE SEQUENCE</scope>
    <source>
        <strain evidence="7">NEAU-YB345</strain>
    </source>
</reference>
<accession>A0A931AW91</accession>
<dbReference type="GO" id="GO:0015418">
    <property type="term" value="F:ABC-type quaternary ammonium compound transporting activity"/>
    <property type="evidence" value="ECO:0007669"/>
    <property type="project" value="UniProtKB-EC"/>
</dbReference>
<evidence type="ECO:0000256" key="4">
    <source>
        <dbReference type="ARBA" id="ARBA00066388"/>
    </source>
</evidence>
<name>A0A931AW91_9ACTN</name>
<keyword evidence="1" id="KW-0813">Transport</keyword>
<keyword evidence="8" id="KW-1185">Reference proteome</keyword>
<dbReference type="PROSITE" id="PS00211">
    <property type="entry name" value="ABC_TRANSPORTER_1"/>
    <property type="match status" value="1"/>
</dbReference>
<dbReference type="GO" id="GO:0016887">
    <property type="term" value="F:ATP hydrolysis activity"/>
    <property type="evidence" value="ECO:0007669"/>
    <property type="project" value="InterPro"/>
</dbReference>
<dbReference type="InterPro" id="IPR017871">
    <property type="entry name" value="ABC_transporter-like_CS"/>
</dbReference>
<organism evidence="7 8">
    <name type="scientific">Streptacidiphilus fuscans</name>
    <dbReference type="NCBI Taxonomy" id="2789292"/>
    <lineage>
        <taxon>Bacteria</taxon>
        <taxon>Bacillati</taxon>
        <taxon>Actinomycetota</taxon>
        <taxon>Actinomycetes</taxon>
        <taxon>Kitasatosporales</taxon>
        <taxon>Streptomycetaceae</taxon>
        <taxon>Streptacidiphilus</taxon>
    </lineage>
</organism>
<dbReference type="Gene3D" id="2.40.50.100">
    <property type="match status" value="1"/>
</dbReference>
<evidence type="ECO:0000256" key="2">
    <source>
        <dbReference type="ARBA" id="ARBA00022741"/>
    </source>
</evidence>
<evidence type="ECO:0000256" key="1">
    <source>
        <dbReference type="ARBA" id="ARBA00022448"/>
    </source>
</evidence>
<evidence type="ECO:0000259" key="6">
    <source>
        <dbReference type="PROSITE" id="PS50893"/>
    </source>
</evidence>
<dbReference type="Pfam" id="PF08402">
    <property type="entry name" value="TOBE_2"/>
    <property type="match status" value="1"/>
</dbReference>
<dbReference type="Proteomes" id="UP000657385">
    <property type="component" value="Unassembled WGS sequence"/>
</dbReference>
<dbReference type="GO" id="GO:0005524">
    <property type="term" value="F:ATP binding"/>
    <property type="evidence" value="ECO:0007669"/>
    <property type="project" value="UniProtKB-KW"/>
</dbReference>
<feature type="region of interest" description="Disordered" evidence="5">
    <location>
        <begin position="353"/>
        <end position="378"/>
    </location>
</feature>
<dbReference type="Gene3D" id="3.40.50.300">
    <property type="entry name" value="P-loop containing nucleotide triphosphate hydrolases"/>
    <property type="match status" value="1"/>
</dbReference>